<dbReference type="Proteomes" id="UP000290243">
    <property type="component" value="Chromosome"/>
</dbReference>
<proteinExistence type="predicted"/>
<dbReference type="SUPFAM" id="SSF52266">
    <property type="entry name" value="SGNH hydrolase"/>
    <property type="match status" value="1"/>
</dbReference>
<gene>
    <name evidence="1" type="ORF">NCTC10168_00615</name>
</gene>
<organism evidence="1 2">
    <name type="scientific">Mycoplasmopsis maculosa</name>
    <dbReference type="NCBI Taxonomy" id="114885"/>
    <lineage>
        <taxon>Bacteria</taxon>
        <taxon>Bacillati</taxon>
        <taxon>Mycoplasmatota</taxon>
        <taxon>Mycoplasmoidales</taxon>
        <taxon>Metamycoplasmataceae</taxon>
        <taxon>Mycoplasmopsis</taxon>
    </lineage>
</organism>
<keyword evidence="2" id="KW-1185">Reference proteome</keyword>
<dbReference type="Gene3D" id="3.40.50.1110">
    <property type="entry name" value="SGNH hydrolase"/>
    <property type="match status" value="1"/>
</dbReference>
<name>A0A449B537_9BACT</name>
<protein>
    <recommendedName>
        <fullName evidence="3">SGNH hydrolase-type esterase domain-containing protein</fullName>
    </recommendedName>
</protein>
<dbReference type="EMBL" id="LR215037">
    <property type="protein sequence ID" value="VEU75685.1"/>
    <property type="molecule type" value="Genomic_DNA"/>
</dbReference>
<dbReference type="KEGG" id="mmau:NCTC10168_00615"/>
<evidence type="ECO:0000313" key="1">
    <source>
        <dbReference type="EMBL" id="VEU75685.1"/>
    </source>
</evidence>
<sequence>MNKIKYLAIGDSITQGFNNTIGSGTCGIKTESKIIKGFSFPDFFIDILEKYFHYLNKNDIDIEYDNLGLSVLRSVELNDILEENFSNDFISLIKMNKYIEKMANLNIQDDIWKINNELSNKENFLLISNKFKNKIREANLITITIGGNEFQSSIPLDLIREFVSEPNYYKQQKLKIALVNKIKEIILKIKLDYIKLVKLIRNINPESKIILLNYPLPFLPILKKYDFELKRKNFKIFNNFIDKFSELGSDVISEIANETNSFYCNIFNKKFWFKKSKILFSNAFDFHPSIYGYMEIARELFNFCIKNRLINEELNYDLKFKKWLNFNRNIFFHKSMFLKNKNKYLNIDPFSNIENNVVFILRAWTQNNNSSNNPYIRLFREELRKTWNNQRSYFIANKENYLSSTVLVVDYILLLLKQIDKKSTVYEYFKNNLINEENLKEISQKIIFNNEIAKLFTSAEYCFRKNSKKPFSVFLNKFISANIDVIFKIIKETISTSKQFNKKIVDFIELIIKNLDNEKIFILGNNSVSILLEVIFENKEFINLIKPLFNSIISVIKNINIFKSFDEIINYFISENTKNIKILIKKIIEIIFNKFNDDFETLSKIFLNILNLKSTDLNNKEWKMLDLFLLKLINYVKKEQNVEYIIDVFIKVSKKVKIKDAIDFNNNSALNHIKKISRKVIKTINFSFFKKENIQIINLLWNFLLIKIINKIRKFFKW</sequence>
<dbReference type="InterPro" id="IPR036514">
    <property type="entry name" value="SGNH_hydro_sf"/>
</dbReference>
<accession>A0A449B537</accession>
<evidence type="ECO:0008006" key="3">
    <source>
        <dbReference type="Google" id="ProtNLM"/>
    </source>
</evidence>
<dbReference type="AlphaFoldDB" id="A0A449B537"/>
<evidence type="ECO:0000313" key="2">
    <source>
        <dbReference type="Proteomes" id="UP000290243"/>
    </source>
</evidence>
<dbReference type="Pfam" id="PF00657">
    <property type="entry name" value="Lipase_GDSL"/>
    <property type="match status" value="1"/>
</dbReference>
<dbReference type="GO" id="GO:0016788">
    <property type="term" value="F:hydrolase activity, acting on ester bonds"/>
    <property type="evidence" value="ECO:0007669"/>
    <property type="project" value="InterPro"/>
</dbReference>
<dbReference type="InterPro" id="IPR001087">
    <property type="entry name" value="GDSL"/>
</dbReference>
<dbReference type="RefSeq" id="WP_129646998.1">
    <property type="nucleotide sequence ID" value="NZ_LR215037.1"/>
</dbReference>
<dbReference type="OrthoDB" id="394133at2"/>
<reference evidence="1 2" key="1">
    <citation type="submission" date="2019-01" db="EMBL/GenBank/DDBJ databases">
        <authorList>
            <consortium name="Pathogen Informatics"/>
        </authorList>
    </citation>
    <scope>NUCLEOTIDE SEQUENCE [LARGE SCALE GENOMIC DNA]</scope>
    <source>
        <strain evidence="1 2">NCTC10168</strain>
    </source>
</reference>